<feature type="compositionally biased region" description="Basic and acidic residues" evidence="1">
    <location>
        <begin position="729"/>
        <end position="738"/>
    </location>
</feature>
<feature type="compositionally biased region" description="Low complexity" evidence="1">
    <location>
        <begin position="838"/>
        <end position="849"/>
    </location>
</feature>
<feature type="compositionally biased region" description="Acidic residues" evidence="1">
    <location>
        <begin position="866"/>
        <end position="879"/>
    </location>
</feature>
<organism evidence="2 3">
    <name type="scientific">Exocentrus adspersus</name>
    <dbReference type="NCBI Taxonomy" id="1586481"/>
    <lineage>
        <taxon>Eukaryota</taxon>
        <taxon>Metazoa</taxon>
        <taxon>Ecdysozoa</taxon>
        <taxon>Arthropoda</taxon>
        <taxon>Hexapoda</taxon>
        <taxon>Insecta</taxon>
        <taxon>Pterygota</taxon>
        <taxon>Neoptera</taxon>
        <taxon>Endopterygota</taxon>
        <taxon>Coleoptera</taxon>
        <taxon>Polyphaga</taxon>
        <taxon>Cucujiformia</taxon>
        <taxon>Chrysomeloidea</taxon>
        <taxon>Cerambycidae</taxon>
        <taxon>Lamiinae</taxon>
        <taxon>Acanthocinini</taxon>
        <taxon>Exocentrus</taxon>
    </lineage>
</organism>
<feature type="compositionally biased region" description="Polar residues" evidence="1">
    <location>
        <begin position="160"/>
        <end position="169"/>
    </location>
</feature>
<feature type="compositionally biased region" description="Acidic residues" evidence="1">
    <location>
        <begin position="74"/>
        <end position="85"/>
    </location>
</feature>
<feature type="compositionally biased region" description="Basic and acidic residues" evidence="1">
    <location>
        <begin position="170"/>
        <end position="184"/>
    </location>
</feature>
<name>A0AAV8WGJ4_9CUCU</name>
<comment type="caution">
    <text evidence="2">The sequence shown here is derived from an EMBL/GenBank/DDBJ whole genome shotgun (WGS) entry which is preliminary data.</text>
</comment>
<sequence length="921" mass="100914">MGLARTDTQDTEDGWVDTINRLPSAIDLWTGNYDRSMFPNKEEFLTSSTEDQIEENKWERETEDLNYEQCKDDLPDDLLSDEDTVIEPRKSAEEHASAEINNTSHSTSSILLDETKGQSNSADTEIVTKGHDENCVPDSLLESPSSTTDDPNAANDATDKSINTEQSVLHSDDSNSRHSNKETMTEEEPPEVESAKQAPIAEQSQNSETINDGSITSTVPNQQDDINISHISTSTVVIASTGPLETKSDDDCNADPTLLNVNKWVEESEFQNMPSDSDDNRADAGSTLVATSKTIDGVNEHNTDTPSSSQEPDEADPNNEHISETATACSEGVIRTYSQETLLLNLNSQEIIDSGSSHTVDSVNEFQLHHSPDSSSKSVNISTAIEDTVPEESDIDKIEAPSKDTEHLENSLSKTDLQTIEKKTANNALLDYSNSPDLFESVPISEESIINNVTNEEIVEQPLQNVNNSNENILLNIRDDNAISSAQNKSLSSEDERMLLSPVSETDTILASMPSPSNNEKDAEVTTSEVVAPTDGGLVDSTTADVNKNQDECSKTDVADTTTVTSSEETSQETVILKGDKIENNAVLPDVPCTDCSESRTKEFIPAPNVTPETVSEKNIPSEEEDTLTQNTISLVGNDDGKAKSNTSDTDDTVFNEDATLVENEPASIVTDNTESCSERSVEKETGSKEETRLSQDSATSFVFDISDNQNDIGSKSQTDNENCSSTNLRDESVKIDPAEEPINNCSDVDEDDDDDGVHLDVTMEEIICNGSPSYIENYGCQEENVVIKQEDEEIIEETPQNENSAAEGITSDPQQNVGDELLQLLREVEVPFDETVNSSSQSNKPKSNSKQESKEADEILKMLDEETVSDISDSDLSDDNLSLSGFDMDLLEDKLVKEVVDKKFEKSSDYDEKNFIMRSK</sequence>
<proteinExistence type="predicted"/>
<feature type="region of interest" description="Disordered" evidence="1">
    <location>
        <begin position="791"/>
        <end position="881"/>
    </location>
</feature>
<evidence type="ECO:0000313" key="2">
    <source>
        <dbReference type="EMBL" id="KAJ8925649.1"/>
    </source>
</evidence>
<feature type="compositionally biased region" description="Basic and acidic residues" evidence="1">
    <location>
        <begin position="86"/>
        <end position="97"/>
    </location>
</feature>
<dbReference type="EMBL" id="JANEYG010000001">
    <property type="protein sequence ID" value="KAJ8925649.1"/>
    <property type="molecule type" value="Genomic_DNA"/>
</dbReference>
<protein>
    <submittedName>
        <fullName evidence="2">Uncharacterized protein</fullName>
    </submittedName>
</protein>
<accession>A0AAV8WGJ4</accession>
<gene>
    <name evidence="2" type="ORF">NQ315_009494</name>
</gene>
<dbReference type="Proteomes" id="UP001159042">
    <property type="component" value="Unassembled WGS sequence"/>
</dbReference>
<dbReference type="AlphaFoldDB" id="A0AAV8WGJ4"/>
<evidence type="ECO:0000313" key="3">
    <source>
        <dbReference type="Proteomes" id="UP001159042"/>
    </source>
</evidence>
<feature type="compositionally biased region" description="Basic and acidic residues" evidence="1">
    <location>
        <begin position="850"/>
        <end position="865"/>
    </location>
</feature>
<feature type="compositionally biased region" description="Polar residues" evidence="1">
    <location>
        <begin position="695"/>
        <end position="728"/>
    </location>
</feature>
<keyword evidence="3" id="KW-1185">Reference proteome</keyword>
<feature type="region of interest" description="Disordered" evidence="1">
    <location>
        <begin position="611"/>
        <end position="757"/>
    </location>
</feature>
<feature type="region of interest" description="Disordered" evidence="1">
    <location>
        <begin position="291"/>
        <end position="320"/>
    </location>
</feature>
<evidence type="ECO:0000256" key="1">
    <source>
        <dbReference type="SAM" id="MobiDB-lite"/>
    </source>
</evidence>
<reference evidence="2 3" key="1">
    <citation type="journal article" date="2023" name="Insect Mol. Biol.">
        <title>Genome sequencing provides insights into the evolution of gene families encoding plant cell wall-degrading enzymes in longhorned beetles.</title>
        <authorList>
            <person name="Shin N.R."/>
            <person name="Okamura Y."/>
            <person name="Kirsch R."/>
            <person name="Pauchet Y."/>
        </authorList>
    </citation>
    <scope>NUCLEOTIDE SEQUENCE [LARGE SCALE GENOMIC DNA]</scope>
    <source>
        <strain evidence="2">EAD_L_NR</strain>
    </source>
</reference>
<feature type="compositionally biased region" description="Polar residues" evidence="1">
    <location>
        <begin position="202"/>
        <end position="227"/>
    </location>
</feature>
<feature type="region of interest" description="Disordered" evidence="1">
    <location>
        <begin position="44"/>
        <end position="227"/>
    </location>
</feature>
<feature type="compositionally biased region" description="Basic and acidic residues" evidence="1">
    <location>
        <begin position="677"/>
        <end position="694"/>
    </location>
</feature>
<feature type="compositionally biased region" description="Polar residues" evidence="1">
    <location>
        <begin position="99"/>
        <end position="110"/>
    </location>
</feature>
<feature type="compositionally biased region" description="Low complexity" evidence="1">
    <location>
        <begin position="147"/>
        <end position="156"/>
    </location>
</feature>